<dbReference type="Proteomes" id="UP000602395">
    <property type="component" value="Unassembled WGS sequence"/>
</dbReference>
<sequence length="95" mass="10212">MNVDDTRFSYGKLVLYSLGAGVVVLLVSIPVILLVAQWSPIAGLVIALIAVLAMIWVIGGVSRRMIARAEHEILAARSDRPHTSDPTDRNTSTDG</sequence>
<keyword evidence="3" id="KW-1185">Reference proteome</keyword>
<keyword evidence="1" id="KW-0812">Transmembrane</keyword>
<feature type="transmembrane region" description="Helical" evidence="1">
    <location>
        <begin position="13"/>
        <end position="35"/>
    </location>
</feature>
<dbReference type="RefSeq" id="WP_190265377.1">
    <property type="nucleotide sequence ID" value="NZ_BAABAD010000003.1"/>
</dbReference>
<evidence type="ECO:0000313" key="2">
    <source>
        <dbReference type="EMBL" id="MBD1318043.1"/>
    </source>
</evidence>
<name>A0ABR7W742_9ACTN</name>
<proteinExistence type="predicted"/>
<accession>A0ABR7W742</accession>
<feature type="transmembrane region" description="Helical" evidence="1">
    <location>
        <begin position="41"/>
        <end position="61"/>
    </location>
</feature>
<keyword evidence="1" id="KW-1133">Transmembrane helix</keyword>
<comment type="caution">
    <text evidence="2">The sequence shown here is derived from an EMBL/GenBank/DDBJ whole genome shotgun (WGS) entry which is preliminary data.</text>
</comment>
<evidence type="ECO:0000256" key="1">
    <source>
        <dbReference type="SAM" id="Phobius"/>
    </source>
</evidence>
<evidence type="ECO:0000313" key="3">
    <source>
        <dbReference type="Proteomes" id="UP000602395"/>
    </source>
</evidence>
<gene>
    <name evidence="2" type="ORF">IDF66_00470</name>
</gene>
<dbReference type="EMBL" id="JACWMS010000001">
    <property type="protein sequence ID" value="MBD1318043.1"/>
    <property type="molecule type" value="Genomic_DNA"/>
</dbReference>
<organism evidence="2 3">
    <name type="scientific">Gordonia hankookensis</name>
    <dbReference type="NCBI Taxonomy" id="589403"/>
    <lineage>
        <taxon>Bacteria</taxon>
        <taxon>Bacillati</taxon>
        <taxon>Actinomycetota</taxon>
        <taxon>Actinomycetes</taxon>
        <taxon>Mycobacteriales</taxon>
        <taxon>Gordoniaceae</taxon>
        <taxon>Gordonia</taxon>
    </lineage>
</organism>
<reference evidence="2 3" key="1">
    <citation type="submission" date="2020-09" db="EMBL/GenBank/DDBJ databases">
        <title>Novel species in genus Gordonia.</title>
        <authorList>
            <person name="Zhang G."/>
        </authorList>
    </citation>
    <scope>NUCLEOTIDE SEQUENCE [LARGE SCALE GENOMIC DNA]</scope>
    <source>
        <strain evidence="2 3">ON-33</strain>
    </source>
</reference>
<protein>
    <submittedName>
        <fullName evidence="2">Uncharacterized protein</fullName>
    </submittedName>
</protein>
<keyword evidence="1" id="KW-0472">Membrane</keyword>